<accession>A0ACD3BBB1</accession>
<keyword evidence="2" id="KW-1185">Reference proteome</keyword>
<evidence type="ECO:0000313" key="1">
    <source>
        <dbReference type="EMBL" id="TFK75221.1"/>
    </source>
</evidence>
<proteinExistence type="predicted"/>
<sequence>MPPKRPFSDILMGFTQLLILTSLIVSPSPYRRLLFIPISTFIFHLIYLTSKNNPAKDNIMGSVLATYLLTASDYILLTDVQRVLRRVGEKVPISGYQITEKIEVLRPKPTFTERIQWGVKLFASPRGIGWTHKPTQCLRNQQPLGRYRFIQTQLLWALLYALLFDIAGIYRRWAISTQILGPDATGSHLTWTSFIFWKSLEQFAFVVTTVSHMCNPHNLLSALAVWVGISKQEDWPHLFGNWKEAYTIRRFWGRVWHQLMRRPLTTHCRYISNNLFRIPRGTLRSSYAQLALAWAISSLVHGAGEFMAF</sequence>
<dbReference type="Proteomes" id="UP000308600">
    <property type="component" value="Unassembled WGS sequence"/>
</dbReference>
<evidence type="ECO:0000313" key="2">
    <source>
        <dbReference type="Proteomes" id="UP000308600"/>
    </source>
</evidence>
<name>A0ACD3BBB1_9AGAR</name>
<gene>
    <name evidence="1" type="ORF">BDN72DRAFT_832577</name>
</gene>
<protein>
    <submittedName>
        <fullName evidence="1">Uncharacterized protein</fullName>
    </submittedName>
</protein>
<dbReference type="EMBL" id="ML208264">
    <property type="protein sequence ID" value="TFK75221.1"/>
    <property type="molecule type" value="Genomic_DNA"/>
</dbReference>
<organism evidence="1 2">
    <name type="scientific">Pluteus cervinus</name>
    <dbReference type="NCBI Taxonomy" id="181527"/>
    <lineage>
        <taxon>Eukaryota</taxon>
        <taxon>Fungi</taxon>
        <taxon>Dikarya</taxon>
        <taxon>Basidiomycota</taxon>
        <taxon>Agaricomycotina</taxon>
        <taxon>Agaricomycetes</taxon>
        <taxon>Agaricomycetidae</taxon>
        <taxon>Agaricales</taxon>
        <taxon>Pluteineae</taxon>
        <taxon>Pluteaceae</taxon>
        <taxon>Pluteus</taxon>
    </lineage>
</organism>
<reference evidence="1 2" key="1">
    <citation type="journal article" date="2019" name="Nat. Ecol. Evol.">
        <title>Megaphylogeny resolves global patterns of mushroom evolution.</title>
        <authorList>
            <person name="Varga T."/>
            <person name="Krizsan K."/>
            <person name="Foldi C."/>
            <person name="Dima B."/>
            <person name="Sanchez-Garcia M."/>
            <person name="Sanchez-Ramirez S."/>
            <person name="Szollosi G.J."/>
            <person name="Szarkandi J.G."/>
            <person name="Papp V."/>
            <person name="Albert L."/>
            <person name="Andreopoulos W."/>
            <person name="Angelini C."/>
            <person name="Antonin V."/>
            <person name="Barry K.W."/>
            <person name="Bougher N.L."/>
            <person name="Buchanan P."/>
            <person name="Buyck B."/>
            <person name="Bense V."/>
            <person name="Catcheside P."/>
            <person name="Chovatia M."/>
            <person name="Cooper J."/>
            <person name="Damon W."/>
            <person name="Desjardin D."/>
            <person name="Finy P."/>
            <person name="Geml J."/>
            <person name="Haridas S."/>
            <person name="Hughes K."/>
            <person name="Justo A."/>
            <person name="Karasinski D."/>
            <person name="Kautmanova I."/>
            <person name="Kiss B."/>
            <person name="Kocsube S."/>
            <person name="Kotiranta H."/>
            <person name="LaButti K.M."/>
            <person name="Lechner B.E."/>
            <person name="Liimatainen K."/>
            <person name="Lipzen A."/>
            <person name="Lukacs Z."/>
            <person name="Mihaltcheva S."/>
            <person name="Morgado L.N."/>
            <person name="Niskanen T."/>
            <person name="Noordeloos M.E."/>
            <person name="Ohm R.A."/>
            <person name="Ortiz-Santana B."/>
            <person name="Ovrebo C."/>
            <person name="Racz N."/>
            <person name="Riley R."/>
            <person name="Savchenko A."/>
            <person name="Shiryaev A."/>
            <person name="Soop K."/>
            <person name="Spirin V."/>
            <person name="Szebenyi C."/>
            <person name="Tomsovsky M."/>
            <person name="Tulloss R.E."/>
            <person name="Uehling J."/>
            <person name="Grigoriev I.V."/>
            <person name="Vagvolgyi C."/>
            <person name="Papp T."/>
            <person name="Martin F.M."/>
            <person name="Miettinen O."/>
            <person name="Hibbett D.S."/>
            <person name="Nagy L.G."/>
        </authorList>
    </citation>
    <scope>NUCLEOTIDE SEQUENCE [LARGE SCALE GENOMIC DNA]</scope>
    <source>
        <strain evidence="1 2">NL-1719</strain>
    </source>
</reference>